<keyword evidence="3" id="KW-1185">Reference proteome</keyword>
<keyword evidence="1" id="KW-1133">Transmembrane helix</keyword>
<protein>
    <recommendedName>
        <fullName evidence="4">Complex I-B15</fullName>
    </recommendedName>
</protein>
<evidence type="ECO:0000256" key="1">
    <source>
        <dbReference type="SAM" id="Phobius"/>
    </source>
</evidence>
<comment type="caution">
    <text evidence="2">The sequence shown here is derived from an EMBL/GenBank/DDBJ whole genome shotgun (WGS) entry which is preliminary data.</text>
</comment>
<organism evidence="2 3">
    <name type="scientific">Diutina rugosa</name>
    <name type="common">Yeast</name>
    <name type="synonym">Candida rugosa</name>
    <dbReference type="NCBI Taxonomy" id="5481"/>
    <lineage>
        <taxon>Eukaryota</taxon>
        <taxon>Fungi</taxon>
        <taxon>Dikarya</taxon>
        <taxon>Ascomycota</taxon>
        <taxon>Saccharomycotina</taxon>
        <taxon>Pichiomycetes</taxon>
        <taxon>Debaryomycetaceae</taxon>
        <taxon>Diutina</taxon>
    </lineage>
</organism>
<dbReference type="GeneID" id="54782015"/>
<evidence type="ECO:0000313" key="2">
    <source>
        <dbReference type="EMBL" id="KAA8900994.1"/>
    </source>
</evidence>
<dbReference type="AlphaFoldDB" id="A0A642USF1"/>
<feature type="transmembrane region" description="Helical" evidence="1">
    <location>
        <begin position="32"/>
        <end position="51"/>
    </location>
</feature>
<keyword evidence="1" id="KW-0812">Transmembrane</keyword>
<accession>A0A642USF1</accession>
<dbReference type="EMBL" id="SWFT01000105">
    <property type="protein sequence ID" value="KAA8900994.1"/>
    <property type="molecule type" value="Genomic_DNA"/>
</dbReference>
<evidence type="ECO:0008006" key="4">
    <source>
        <dbReference type="Google" id="ProtNLM"/>
    </source>
</evidence>
<evidence type="ECO:0000313" key="3">
    <source>
        <dbReference type="Proteomes" id="UP000449547"/>
    </source>
</evidence>
<dbReference type="RefSeq" id="XP_034011617.1">
    <property type="nucleotide sequence ID" value="XM_034156118.1"/>
</dbReference>
<reference evidence="2 3" key="1">
    <citation type="submission" date="2019-07" db="EMBL/GenBank/DDBJ databases">
        <title>Genome assembly of two rare yeast pathogens: Diutina rugosa and Trichomonascus ciferrii.</title>
        <authorList>
            <person name="Mixao V."/>
            <person name="Saus E."/>
            <person name="Hansen A."/>
            <person name="Lass-Flor C."/>
            <person name="Gabaldon T."/>
        </authorList>
    </citation>
    <scope>NUCLEOTIDE SEQUENCE [LARGE SCALE GENOMIC DNA]</scope>
    <source>
        <strain evidence="2 3">CBS 613</strain>
    </source>
</reference>
<dbReference type="OrthoDB" id="15108at2759"/>
<proteinExistence type="predicted"/>
<gene>
    <name evidence="2" type="ORF">DIURU_003364</name>
</gene>
<dbReference type="OMA" id="EKMGHYF"/>
<sequence length="81" mass="9558">MANTIRPDPELERFNFYKQKSGDFFRFRPKSAWFNVVFWGVVPVGLALYAYDKEGLFSWAGHKRQAKVLPNVDYTPREKDL</sequence>
<dbReference type="VEuPathDB" id="FungiDB:DIURU_003364"/>
<name>A0A642USF1_DIURU</name>
<keyword evidence="1" id="KW-0472">Membrane</keyword>
<dbReference type="Proteomes" id="UP000449547">
    <property type="component" value="Unassembled WGS sequence"/>
</dbReference>